<sequence length="183" mass="19182">MIESAGWIALGTTCIAALMTASNLGARVTGWGFVIFTVGAVAWALDGFFSGQTQLLWSNGFLAAVDLFGIWRWLGRRAKFSDTSRAEELRSEDGRGDDLFSAASLDGMAVKGAGGVVIGHVVDALITCADGGIDYLVVREGGAAGLGETLRRLPWNNARVRDQAISTQLSDAEFSGLAPADPG</sequence>
<comment type="caution">
    <text evidence="3">The sequence shown here is derived from an EMBL/GenBank/DDBJ whole genome shotgun (WGS) entry which is preliminary data.</text>
</comment>
<feature type="domain" description="PRC-barrel" evidence="2">
    <location>
        <begin position="98"/>
        <end position="165"/>
    </location>
</feature>
<dbReference type="SUPFAM" id="SSF50346">
    <property type="entry name" value="PRC-barrel domain"/>
    <property type="match status" value="1"/>
</dbReference>
<feature type="transmembrane region" description="Helical" evidence="1">
    <location>
        <begin position="55"/>
        <end position="74"/>
    </location>
</feature>
<dbReference type="Pfam" id="PF05239">
    <property type="entry name" value="PRC"/>
    <property type="match status" value="1"/>
</dbReference>
<dbReference type="InterPro" id="IPR011033">
    <property type="entry name" value="PRC_barrel-like_sf"/>
</dbReference>
<dbReference type="EMBL" id="JACEIB010000024">
    <property type="protein sequence ID" value="MBA2935225.1"/>
    <property type="molecule type" value="Genomic_DNA"/>
</dbReference>
<keyword evidence="4" id="KW-1185">Reference proteome</keyword>
<dbReference type="InterPro" id="IPR027275">
    <property type="entry name" value="PRC-brl_dom"/>
</dbReference>
<accession>A0A838L940</accession>
<feature type="transmembrane region" description="Helical" evidence="1">
    <location>
        <begin position="31"/>
        <end position="49"/>
    </location>
</feature>
<dbReference type="AlphaFoldDB" id="A0A838L940"/>
<dbReference type="Proteomes" id="UP000570166">
    <property type="component" value="Unassembled WGS sequence"/>
</dbReference>
<keyword evidence="1" id="KW-0812">Transmembrane</keyword>
<evidence type="ECO:0000259" key="2">
    <source>
        <dbReference type="Pfam" id="PF05239"/>
    </source>
</evidence>
<evidence type="ECO:0000313" key="3">
    <source>
        <dbReference type="EMBL" id="MBA2935225.1"/>
    </source>
</evidence>
<gene>
    <name evidence="3" type="ORF">HZF05_14145</name>
</gene>
<evidence type="ECO:0000313" key="4">
    <source>
        <dbReference type="Proteomes" id="UP000570166"/>
    </source>
</evidence>
<evidence type="ECO:0000256" key="1">
    <source>
        <dbReference type="SAM" id="Phobius"/>
    </source>
</evidence>
<organism evidence="3 4">
    <name type="scientific">Sphingomonas chungangi</name>
    <dbReference type="NCBI Taxonomy" id="2683589"/>
    <lineage>
        <taxon>Bacteria</taxon>
        <taxon>Pseudomonadati</taxon>
        <taxon>Pseudomonadota</taxon>
        <taxon>Alphaproteobacteria</taxon>
        <taxon>Sphingomonadales</taxon>
        <taxon>Sphingomonadaceae</taxon>
        <taxon>Sphingomonas</taxon>
    </lineage>
</organism>
<keyword evidence="1" id="KW-0472">Membrane</keyword>
<reference evidence="3 4" key="1">
    <citation type="submission" date="2020-07" db="EMBL/GenBank/DDBJ databases">
        <authorList>
            <person name="Sun Q."/>
        </authorList>
    </citation>
    <scope>NUCLEOTIDE SEQUENCE [LARGE SCALE GENOMIC DNA]</scope>
    <source>
        <strain evidence="3 4">CGMCC 1.13654</strain>
    </source>
</reference>
<keyword evidence="1" id="KW-1133">Transmembrane helix</keyword>
<protein>
    <submittedName>
        <fullName evidence="3">PRC-barrel domain-containing protein</fullName>
    </submittedName>
</protein>
<feature type="transmembrane region" description="Helical" evidence="1">
    <location>
        <begin position="6"/>
        <end position="24"/>
    </location>
</feature>
<proteinExistence type="predicted"/>
<dbReference type="Gene3D" id="2.30.30.240">
    <property type="entry name" value="PRC-barrel domain"/>
    <property type="match status" value="1"/>
</dbReference>
<name>A0A838L940_9SPHN</name>